<dbReference type="InterPro" id="IPR024486">
    <property type="entry name" value="DUF2617"/>
</dbReference>
<protein>
    <recommendedName>
        <fullName evidence="2">DUF2617 domain-containing protein</fullName>
    </recommendedName>
</protein>
<proteinExistence type="predicted"/>
<comment type="caution">
    <text evidence="1">The sequence shown here is derived from an EMBL/GenBank/DDBJ whole genome shotgun (WGS) entry which is preliminary data.</text>
</comment>
<name>A0A0F9ERR9_9ZZZZ</name>
<organism evidence="1">
    <name type="scientific">marine sediment metagenome</name>
    <dbReference type="NCBI Taxonomy" id="412755"/>
    <lineage>
        <taxon>unclassified sequences</taxon>
        <taxon>metagenomes</taxon>
        <taxon>ecological metagenomes</taxon>
    </lineage>
</organism>
<sequence>MSIGQTQRLDSLRFLLFERPLHPELFDIYGDVRIKKPGYEAQLWVTGCTHVIGFFRDGLSLVEVIAGEEIPLPSRGLALSLPFRGEKAHQQKRPDGINYMMNFQTETMNAPVYHNTHHDLVRQGTKRGLFVPFPMWTSNSLIPFTFIDYEAKHNELHILAFHAFPEALTIVKTQSIFELG</sequence>
<dbReference type="AlphaFoldDB" id="A0A0F9ERR9"/>
<reference evidence="1" key="1">
    <citation type="journal article" date="2015" name="Nature">
        <title>Complex archaea that bridge the gap between prokaryotes and eukaryotes.</title>
        <authorList>
            <person name="Spang A."/>
            <person name="Saw J.H."/>
            <person name="Jorgensen S.L."/>
            <person name="Zaremba-Niedzwiedzka K."/>
            <person name="Martijn J."/>
            <person name="Lind A.E."/>
            <person name="van Eijk R."/>
            <person name="Schleper C."/>
            <person name="Guy L."/>
            <person name="Ettema T.J."/>
        </authorList>
    </citation>
    <scope>NUCLEOTIDE SEQUENCE</scope>
</reference>
<gene>
    <name evidence="1" type="ORF">LCGC14_2333760</name>
</gene>
<evidence type="ECO:0000313" key="1">
    <source>
        <dbReference type="EMBL" id="KKL47615.1"/>
    </source>
</evidence>
<accession>A0A0F9ERR9</accession>
<dbReference type="EMBL" id="LAZR01033603">
    <property type="protein sequence ID" value="KKL47615.1"/>
    <property type="molecule type" value="Genomic_DNA"/>
</dbReference>
<evidence type="ECO:0008006" key="2">
    <source>
        <dbReference type="Google" id="ProtNLM"/>
    </source>
</evidence>
<dbReference type="Pfam" id="PF10936">
    <property type="entry name" value="DUF2617"/>
    <property type="match status" value="1"/>
</dbReference>